<feature type="transmembrane region" description="Helical" evidence="7">
    <location>
        <begin position="178"/>
        <end position="206"/>
    </location>
</feature>
<reference evidence="9" key="1">
    <citation type="submission" date="2014-08" db="EMBL/GenBank/DDBJ databases">
        <title>Draft genome sequences of Sphingobium herbicidovorans.</title>
        <authorList>
            <person name="Gan H.M."/>
            <person name="Gan H.Y."/>
            <person name="Savka M.A."/>
        </authorList>
    </citation>
    <scope>NUCLEOTIDE SEQUENCE [LARGE SCALE GENOMIC DNA]</scope>
    <source>
        <strain evidence="9">NBRC 16415</strain>
    </source>
</reference>
<dbReference type="GO" id="GO:0005886">
    <property type="term" value="C:plasma membrane"/>
    <property type="evidence" value="ECO:0007669"/>
    <property type="project" value="UniProtKB-SubCell"/>
</dbReference>
<evidence type="ECO:0000256" key="4">
    <source>
        <dbReference type="ARBA" id="ARBA00022692"/>
    </source>
</evidence>
<keyword evidence="4 7" id="KW-0812">Transmembrane</keyword>
<protein>
    <submittedName>
        <fullName evidence="9">Arabinose efflux permease family protein</fullName>
    </submittedName>
</protein>
<evidence type="ECO:0000313" key="9">
    <source>
        <dbReference type="EMBL" id="KFG91023.1"/>
    </source>
</evidence>
<dbReference type="Proteomes" id="UP000024284">
    <property type="component" value="Unassembled WGS sequence"/>
</dbReference>
<evidence type="ECO:0000256" key="2">
    <source>
        <dbReference type="ARBA" id="ARBA00022448"/>
    </source>
</evidence>
<dbReference type="PROSITE" id="PS50850">
    <property type="entry name" value="MFS"/>
    <property type="match status" value="1"/>
</dbReference>
<feature type="transmembrane region" description="Helical" evidence="7">
    <location>
        <begin position="32"/>
        <end position="53"/>
    </location>
</feature>
<feature type="transmembrane region" description="Helical" evidence="7">
    <location>
        <begin position="359"/>
        <end position="380"/>
    </location>
</feature>
<dbReference type="Gene3D" id="1.20.1250.20">
    <property type="entry name" value="MFS general substrate transporter like domains"/>
    <property type="match status" value="1"/>
</dbReference>
<dbReference type="RefSeq" id="WP_081570578.1">
    <property type="nucleotide sequence ID" value="NZ_BCZD01000022.1"/>
</dbReference>
<keyword evidence="3" id="KW-1003">Cell membrane</keyword>
<dbReference type="CDD" id="cd06173">
    <property type="entry name" value="MFS_MefA_like"/>
    <property type="match status" value="1"/>
</dbReference>
<dbReference type="InterPro" id="IPR036259">
    <property type="entry name" value="MFS_trans_sf"/>
</dbReference>
<dbReference type="SUPFAM" id="SSF103473">
    <property type="entry name" value="MFS general substrate transporter"/>
    <property type="match status" value="1"/>
</dbReference>
<evidence type="ECO:0000256" key="5">
    <source>
        <dbReference type="ARBA" id="ARBA00022989"/>
    </source>
</evidence>
<name>A0A086PCA5_SPHHM</name>
<feature type="transmembrane region" description="Helical" evidence="7">
    <location>
        <begin position="65"/>
        <end position="82"/>
    </location>
</feature>
<dbReference type="Pfam" id="PF05977">
    <property type="entry name" value="MFS_3"/>
    <property type="match status" value="1"/>
</dbReference>
<dbReference type="OrthoDB" id="9809918at2"/>
<dbReference type="AlphaFoldDB" id="A0A086PCA5"/>
<dbReference type="InterPro" id="IPR010290">
    <property type="entry name" value="TM_effector"/>
</dbReference>
<dbReference type="PANTHER" id="PTHR23513">
    <property type="entry name" value="INTEGRAL MEMBRANE EFFLUX PROTEIN-RELATED"/>
    <property type="match status" value="1"/>
</dbReference>
<organism evidence="9 10">
    <name type="scientific">Sphingobium herbicidovorans (strain ATCC 700291 / DSM 11019 / CCUG 56400 / KCTC 2939 / LMG 18315 / NBRC 16415 / MH)</name>
    <name type="common">Sphingomonas herbicidovorans</name>
    <dbReference type="NCBI Taxonomy" id="1219045"/>
    <lineage>
        <taxon>Bacteria</taxon>
        <taxon>Pseudomonadati</taxon>
        <taxon>Pseudomonadota</taxon>
        <taxon>Alphaproteobacteria</taxon>
        <taxon>Sphingomonadales</taxon>
        <taxon>Sphingomonadaceae</taxon>
        <taxon>Sphingobium</taxon>
    </lineage>
</organism>
<keyword evidence="10" id="KW-1185">Reference proteome</keyword>
<evidence type="ECO:0000313" key="10">
    <source>
        <dbReference type="Proteomes" id="UP000024284"/>
    </source>
</evidence>
<feature type="transmembrane region" description="Helical" evidence="7">
    <location>
        <begin position="240"/>
        <end position="261"/>
    </location>
</feature>
<dbReference type="PATRIC" id="fig|1219045.3.peg.1243"/>
<accession>A0A086PCA5</accession>
<keyword evidence="2" id="KW-0813">Transport</keyword>
<dbReference type="InterPro" id="IPR020846">
    <property type="entry name" value="MFS_dom"/>
</dbReference>
<feature type="transmembrane region" description="Helical" evidence="7">
    <location>
        <begin position="306"/>
        <end position="339"/>
    </location>
</feature>
<feature type="transmembrane region" description="Helical" evidence="7">
    <location>
        <begin position="94"/>
        <end position="115"/>
    </location>
</feature>
<gene>
    <name evidence="9" type="ORF">BV98_001216</name>
</gene>
<feature type="transmembrane region" description="Helical" evidence="7">
    <location>
        <begin position="153"/>
        <end position="172"/>
    </location>
</feature>
<proteinExistence type="predicted"/>
<feature type="domain" description="Major facilitator superfamily (MFS) profile" evidence="8">
    <location>
        <begin position="28"/>
        <end position="415"/>
    </location>
</feature>
<evidence type="ECO:0000259" key="8">
    <source>
        <dbReference type="PROSITE" id="PS50850"/>
    </source>
</evidence>
<evidence type="ECO:0000256" key="3">
    <source>
        <dbReference type="ARBA" id="ARBA00022475"/>
    </source>
</evidence>
<dbReference type="eggNOG" id="COG0477">
    <property type="taxonomic scope" value="Bacteria"/>
</dbReference>
<evidence type="ECO:0000256" key="1">
    <source>
        <dbReference type="ARBA" id="ARBA00004651"/>
    </source>
</evidence>
<evidence type="ECO:0000256" key="6">
    <source>
        <dbReference type="ARBA" id="ARBA00023136"/>
    </source>
</evidence>
<feature type="transmembrane region" description="Helical" evidence="7">
    <location>
        <begin position="392"/>
        <end position="413"/>
    </location>
</feature>
<feature type="transmembrane region" description="Helical" evidence="7">
    <location>
        <begin position="121"/>
        <end position="141"/>
    </location>
</feature>
<keyword evidence="6 7" id="KW-0472">Membrane</keyword>
<dbReference type="EMBL" id="JFZA02000007">
    <property type="protein sequence ID" value="KFG91023.1"/>
    <property type="molecule type" value="Genomic_DNA"/>
</dbReference>
<feature type="transmembrane region" description="Helical" evidence="7">
    <location>
        <begin position="273"/>
        <end position="294"/>
    </location>
</feature>
<evidence type="ECO:0000256" key="7">
    <source>
        <dbReference type="SAM" id="Phobius"/>
    </source>
</evidence>
<sequence>MSDEAQAVSETAPAAARFTLLEPLRQRTFRTIWIASLISNFGQLIQGVGAAWLMTKLSSSPQMVALVQTAIMLPLMLVALPAGAIADMFDRRKVALTGLAFASVMAIGLTLLTWAGFITPWILLLFCFLIGTGVALYAPAWQASIGEQVKGEHLPAAIALGTISYNVARSFGPAVGGVLVAALGAMAAFAANAFFYLPLFLAFLWWNRDHQPSRLPPERIDRAIVSGVRYAFHSPPIRVVLIRTHVAAFAGASVSALTPLIAKDLLQGTASTYGLLLGAYGVGAVLGAMGLDLVRQKLRPEQSARLMAVLLGAMIVLTGVSTHIVITCAALLVAGAAWMMLAAQFNVAVQMSAPRWVTARALACYGSAVTGGLAIGAWCWGSVAGAFGTGQAMILSGVAMALSALLGFVIPLARSLPDGLEESVLAHQPKVSLALTPRSGPVVIEIDYRVDADQARDFYVAIQKLRGARLRSGAFGWSVARDIADPELWTEHYYCPTWGDYLRQRDRMTTGDRQVEDAANKFHMGDSEGRVRRRLERPTGSVRWRSDTPDRGDEGVDFFYR</sequence>
<comment type="subcellular location">
    <subcellularLocation>
        <location evidence="1">Cell membrane</location>
        <topology evidence="1">Multi-pass membrane protein</topology>
    </subcellularLocation>
</comment>
<keyword evidence="5 7" id="KW-1133">Transmembrane helix</keyword>
<dbReference type="PANTHER" id="PTHR23513:SF11">
    <property type="entry name" value="STAPHYLOFERRIN A TRANSPORTER"/>
    <property type="match status" value="1"/>
</dbReference>
<dbReference type="GO" id="GO:0022857">
    <property type="term" value="F:transmembrane transporter activity"/>
    <property type="evidence" value="ECO:0007669"/>
    <property type="project" value="InterPro"/>
</dbReference>
<dbReference type="STRING" id="76947.GCA_002080435_03467"/>
<comment type="caution">
    <text evidence="9">The sequence shown here is derived from an EMBL/GenBank/DDBJ whole genome shotgun (WGS) entry which is preliminary data.</text>
</comment>